<dbReference type="PANTHER" id="PTHR18964">
    <property type="entry name" value="ROK (REPRESSOR, ORF, KINASE) FAMILY"/>
    <property type="match status" value="1"/>
</dbReference>
<sequence length="408" mass="41030">MLCGMPQPDGPLARLRRGHESLVLGLLRKHGPLSRAELGRLSGLSRTTLYDIVAALVDSGAVATAAPATDAAGKRGRGRPVEKLTLNPGAGQALGIDFARRAVHVAAVNVAHEVIGSAGEAHAADLPWEERIDLAERLVGTLGQGALRLSSLSAIGVGVVGPVGAPGEEATRAGDSDGLPGLLAKRFGVPVLVDNNTRLAALAEATWGAAAGDEDVLYLKMSYGVGGGLIVGGSLHRGAYGLSGEFGHITVEPGPDGRPCECGGTGCLETVASAGAVLDAAREAGCDVADFPALIAAVEGGDAAARGVFDRVGTAVGEVLAATCNAIGPGVIVLGGEVAAAGAALLEPVERALSAHIQPIARHRVDLRRAAIDESGGALGAIALVLHESPLLSRYPAQEPGSEEEDDA</sequence>
<dbReference type="Pfam" id="PF00480">
    <property type="entry name" value="ROK"/>
    <property type="match status" value="1"/>
</dbReference>
<dbReference type="SUPFAM" id="SSF46785">
    <property type="entry name" value="Winged helix' DNA-binding domain"/>
    <property type="match status" value="1"/>
</dbReference>
<evidence type="ECO:0000313" key="2">
    <source>
        <dbReference type="EMBL" id="NGN64528.1"/>
    </source>
</evidence>
<dbReference type="InterPro" id="IPR000600">
    <property type="entry name" value="ROK"/>
</dbReference>
<reference evidence="2 3" key="1">
    <citation type="submission" date="2020-02" db="EMBL/GenBank/DDBJ databases">
        <title>Whole-genome analyses of novel actinobacteria.</title>
        <authorList>
            <person name="Sahin N."/>
        </authorList>
    </citation>
    <scope>NUCLEOTIDE SEQUENCE [LARGE SCALE GENOMIC DNA]</scope>
    <source>
        <strain evidence="2 3">A7024</strain>
    </source>
</reference>
<comment type="caution">
    <text evidence="2">The sequence shown here is derived from an EMBL/GenBank/DDBJ whole genome shotgun (WGS) entry which is preliminary data.</text>
</comment>
<dbReference type="AlphaFoldDB" id="A0A6G4TZH5"/>
<comment type="similarity">
    <text evidence="1">Belongs to the ROK (NagC/XylR) family.</text>
</comment>
<dbReference type="InterPro" id="IPR049874">
    <property type="entry name" value="ROK_cs"/>
</dbReference>
<dbReference type="InterPro" id="IPR036390">
    <property type="entry name" value="WH_DNA-bd_sf"/>
</dbReference>
<gene>
    <name evidence="2" type="ORF">G5C51_11515</name>
</gene>
<dbReference type="InterPro" id="IPR043129">
    <property type="entry name" value="ATPase_NBD"/>
</dbReference>
<accession>A0A6G4TZH5</accession>
<dbReference type="PROSITE" id="PS01125">
    <property type="entry name" value="ROK"/>
    <property type="match status" value="1"/>
</dbReference>
<protein>
    <submittedName>
        <fullName evidence="2">ROK family transcriptional regulator</fullName>
    </submittedName>
</protein>
<organism evidence="2 3">
    <name type="scientific">Streptomyces coryli</name>
    <dbReference type="NCBI Taxonomy" id="1128680"/>
    <lineage>
        <taxon>Bacteria</taxon>
        <taxon>Bacillati</taxon>
        <taxon>Actinomycetota</taxon>
        <taxon>Actinomycetes</taxon>
        <taxon>Kitasatosporales</taxon>
        <taxon>Streptomycetaceae</taxon>
        <taxon>Streptomyces</taxon>
    </lineage>
</organism>
<dbReference type="Proteomes" id="UP000481583">
    <property type="component" value="Unassembled WGS sequence"/>
</dbReference>
<keyword evidence="3" id="KW-1185">Reference proteome</keyword>
<dbReference type="Gene3D" id="1.10.10.10">
    <property type="entry name" value="Winged helix-like DNA-binding domain superfamily/Winged helix DNA-binding domain"/>
    <property type="match status" value="1"/>
</dbReference>
<dbReference type="InterPro" id="IPR036388">
    <property type="entry name" value="WH-like_DNA-bd_sf"/>
</dbReference>
<dbReference type="PANTHER" id="PTHR18964:SF149">
    <property type="entry name" value="BIFUNCTIONAL UDP-N-ACETYLGLUCOSAMINE 2-EPIMERASE_N-ACETYLMANNOSAMINE KINASE"/>
    <property type="match status" value="1"/>
</dbReference>
<dbReference type="EMBL" id="JAAKZV010000036">
    <property type="protein sequence ID" value="NGN64528.1"/>
    <property type="molecule type" value="Genomic_DNA"/>
</dbReference>
<dbReference type="SUPFAM" id="SSF53067">
    <property type="entry name" value="Actin-like ATPase domain"/>
    <property type="match status" value="1"/>
</dbReference>
<name>A0A6G4TZH5_9ACTN</name>
<proteinExistence type="inferred from homology"/>
<evidence type="ECO:0000313" key="3">
    <source>
        <dbReference type="Proteomes" id="UP000481583"/>
    </source>
</evidence>
<dbReference type="RefSeq" id="WP_165236013.1">
    <property type="nucleotide sequence ID" value="NZ_JAAKZV010000036.1"/>
</dbReference>
<evidence type="ECO:0000256" key="1">
    <source>
        <dbReference type="ARBA" id="ARBA00006479"/>
    </source>
</evidence>
<dbReference type="Gene3D" id="3.30.420.40">
    <property type="match status" value="2"/>
</dbReference>